<evidence type="ECO:0000313" key="7">
    <source>
        <dbReference type="EMBL" id="KGQ30540.1"/>
    </source>
</evidence>
<dbReference type="RefSeq" id="WP_013746818.1">
    <property type="nucleotide sequence ID" value="NZ_JPXY01000046.1"/>
</dbReference>
<dbReference type="PANTHER" id="PTHR36842:SF1">
    <property type="entry name" value="PROTEIN TOLB"/>
    <property type="match status" value="1"/>
</dbReference>
<gene>
    <name evidence="5" type="primary">tolB</name>
    <name evidence="7" type="ORF">P375_09585</name>
</gene>
<dbReference type="PROSITE" id="PS51257">
    <property type="entry name" value="PROKAR_LIPOPROTEIN"/>
    <property type="match status" value="1"/>
</dbReference>
<dbReference type="SUPFAM" id="SSF52964">
    <property type="entry name" value="TolB, N-terminal domain"/>
    <property type="match status" value="1"/>
</dbReference>
<dbReference type="GO" id="GO:0017038">
    <property type="term" value="P:protein import"/>
    <property type="evidence" value="ECO:0007669"/>
    <property type="project" value="InterPro"/>
</dbReference>
<protein>
    <recommendedName>
        <fullName evidence="5">Tol-Pal system protein TolB</fullName>
    </recommendedName>
</protein>
<organism evidence="7 8">
    <name type="scientific">Gallibacterium genomosp. 2</name>
    <dbReference type="NCBI Taxonomy" id="155517"/>
    <lineage>
        <taxon>Bacteria</taxon>
        <taxon>Pseudomonadati</taxon>
        <taxon>Pseudomonadota</taxon>
        <taxon>Gammaproteobacteria</taxon>
        <taxon>Pasteurellales</taxon>
        <taxon>Pasteurellaceae</taxon>
        <taxon>Gallibacterium</taxon>
    </lineage>
</organism>
<evidence type="ECO:0000256" key="4">
    <source>
        <dbReference type="ARBA" id="ARBA00022764"/>
    </source>
</evidence>
<comment type="caution">
    <text evidence="7">The sequence shown here is derived from an EMBL/GenBank/DDBJ whole genome shotgun (WGS) entry which is preliminary data.</text>
</comment>
<feature type="chain" id="PRO_5008983947" description="Tol-Pal system protein TolB" evidence="5">
    <location>
        <begin position="26"/>
        <end position="432"/>
    </location>
</feature>
<comment type="subcellular location">
    <subcellularLocation>
        <location evidence="1 5">Periplasm</location>
    </subcellularLocation>
</comment>
<dbReference type="InterPro" id="IPR007195">
    <property type="entry name" value="TolB_N"/>
</dbReference>
<evidence type="ECO:0000256" key="2">
    <source>
        <dbReference type="ARBA" id="ARBA00009820"/>
    </source>
</evidence>
<evidence type="ECO:0000259" key="6">
    <source>
        <dbReference type="Pfam" id="PF04052"/>
    </source>
</evidence>
<evidence type="ECO:0000256" key="3">
    <source>
        <dbReference type="ARBA" id="ARBA00022729"/>
    </source>
</evidence>
<dbReference type="Proteomes" id="UP000030418">
    <property type="component" value="Unassembled WGS sequence"/>
</dbReference>
<dbReference type="SUPFAM" id="SSF69304">
    <property type="entry name" value="Tricorn protease N-terminal domain"/>
    <property type="match status" value="1"/>
</dbReference>
<dbReference type="InterPro" id="IPR014167">
    <property type="entry name" value="Tol-Pal_TolB"/>
</dbReference>
<comment type="similarity">
    <text evidence="2 5">Belongs to the TolB family.</text>
</comment>
<feature type="signal peptide" evidence="5">
    <location>
        <begin position="1"/>
        <end position="25"/>
    </location>
</feature>
<accession>A0A0A2XIQ8</accession>
<sequence precursor="true">MIKKVVYSWILAIACLLVQATQVFAEVRIVIDEGVDSARPIAVVPFKWNGPGSAPADIADIISSDLRFSGKFNPIPVDRMPQQPTSAGEVNVEAWSALGIDAIVVGQVTPAGGGYSISYQLVDTVGASGTPGAVLSQNSYTVTNQWIRWGAHTVSDQVFEKLTGIRGAFRTRIAYVIQNNSGSYDLQVSDYDGYNAFNVFHSSQPIMSPAWSADGKKLAYSVFEKKKSLLVLQDLASKSRKIIASLPGHNGAPSFSPDGSRIAFASNEDGVLNIYVMGVGGGSPVKLTSGSGNNTEPSWSSDGSSIIFTSDRGGAPAVYMMGANGGGASLVSPPGNSYSGEMSPDGKEIVMVNGNKLVKKDLESGSITALTSTFLDESPSFAPNGTMVIYSSTQGVSKVLQLVSSDGRFKARLPGSGGQIKFPAWSPYLTQN</sequence>
<dbReference type="Pfam" id="PF07676">
    <property type="entry name" value="PD40"/>
    <property type="match status" value="4"/>
</dbReference>
<dbReference type="HAMAP" id="MF_00671">
    <property type="entry name" value="TolB"/>
    <property type="match status" value="1"/>
</dbReference>
<evidence type="ECO:0000256" key="1">
    <source>
        <dbReference type="ARBA" id="ARBA00004418"/>
    </source>
</evidence>
<name>A0A0A2XIQ8_9PAST</name>
<dbReference type="EMBL" id="JPXY01000046">
    <property type="protein sequence ID" value="KGQ30540.1"/>
    <property type="molecule type" value="Genomic_DNA"/>
</dbReference>
<dbReference type="AlphaFoldDB" id="A0A0A2XIQ8"/>
<dbReference type="PANTHER" id="PTHR36842">
    <property type="entry name" value="PROTEIN TOLB HOMOLOG"/>
    <property type="match status" value="1"/>
</dbReference>
<dbReference type="InterPro" id="IPR011659">
    <property type="entry name" value="WD40"/>
</dbReference>
<feature type="domain" description="TolB N-terminal" evidence="6">
    <location>
        <begin position="28"/>
        <end position="126"/>
    </location>
</feature>
<dbReference type="NCBIfam" id="TIGR02800">
    <property type="entry name" value="propeller_TolB"/>
    <property type="match status" value="1"/>
</dbReference>
<comment type="subunit">
    <text evidence="5">The Tol-Pal system is composed of five core proteins: the inner membrane proteins TolA, TolQ and TolR, the periplasmic protein TolB and the outer membrane protein Pal. They form a network linking the inner and outer membranes and the peptidoglycan layer.</text>
</comment>
<dbReference type="Pfam" id="PF04052">
    <property type="entry name" value="TolB_N"/>
    <property type="match status" value="1"/>
</dbReference>
<reference evidence="7 8" key="1">
    <citation type="submission" date="2014-08" db="EMBL/GenBank/DDBJ databases">
        <title>Chaperone-usher fimbriae in a diverse selection of Gallibacterium genomes.</title>
        <authorList>
            <person name="Kudirkiene E."/>
            <person name="Bager R.J."/>
            <person name="Johnson T.J."/>
            <person name="Bojesen A.M."/>
        </authorList>
    </citation>
    <scope>NUCLEOTIDE SEQUENCE [LARGE SCALE GENOMIC DNA]</scope>
    <source>
        <strain evidence="7 8">CCM5976</strain>
    </source>
</reference>
<comment type="function">
    <text evidence="5">Part of the Tol-Pal system, which plays a role in outer membrane invagination during cell division and is important for maintaining outer membrane integrity.</text>
</comment>
<dbReference type="GO" id="GO:0042597">
    <property type="term" value="C:periplasmic space"/>
    <property type="evidence" value="ECO:0007669"/>
    <property type="project" value="UniProtKB-SubCell"/>
</dbReference>
<keyword evidence="5" id="KW-0131">Cell cycle</keyword>
<evidence type="ECO:0000313" key="8">
    <source>
        <dbReference type="Proteomes" id="UP000030418"/>
    </source>
</evidence>
<dbReference type="Gene3D" id="3.40.50.10070">
    <property type="entry name" value="TolB, N-terminal domain"/>
    <property type="match status" value="1"/>
</dbReference>
<dbReference type="GeneID" id="77263681"/>
<keyword evidence="5" id="KW-0132">Cell division</keyword>
<evidence type="ECO:0000256" key="5">
    <source>
        <dbReference type="HAMAP-Rule" id="MF_00671"/>
    </source>
</evidence>
<keyword evidence="3 5" id="KW-0732">Signal</keyword>
<dbReference type="InterPro" id="IPR011042">
    <property type="entry name" value="6-blade_b-propeller_TolB-like"/>
</dbReference>
<dbReference type="GO" id="GO:0051301">
    <property type="term" value="P:cell division"/>
    <property type="evidence" value="ECO:0007669"/>
    <property type="project" value="UniProtKB-UniRule"/>
</dbReference>
<keyword evidence="4 5" id="KW-0574">Periplasm</keyword>
<keyword evidence="8" id="KW-1185">Reference proteome</keyword>
<dbReference type="Gene3D" id="2.120.10.30">
    <property type="entry name" value="TolB, C-terminal domain"/>
    <property type="match status" value="1"/>
</dbReference>
<proteinExistence type="inferred from homology"/>